<dbReference type="InterPro" id="IPR004344">
    <property type="entry name" value="TTL/TTLL_fam"/>
</dbReference>
<reference evidence="7 8" key="1">
    <citation type="submission" date="2024-04" db="EMBL/GenBank/DDBJ databases">
        <title>Tritrichomonas musculus Genome.</title>
        <authorList>
            <person name="Alves-Ferreira E."/>
            <person name="Grigg M."/>
            <person name="Lorenzi H."/>
            <person name="Galac M."/>
        </authorList>
    </citation>
    <scope>NUCLEOTIDE SEQUENCE [LARGE SCALE GENOMIC DNA]</scope>
    <source>
        <strain evidence="7 8">EAF2021</strain>
    </source>
</reference>
<dbReference type="PANTHER" id="PTHR12241:SF145">
    <property type="entry name" value="TUBULIN POLYGLUTAMYLASE TTLL5"/>
    <property type="match status" value="1"/>
</dbReference>
<evidence type="ECO:0000256" key="3">
    <source>
        <dbReference type="ARBA" id="ARBA00022840"/>
    </source>
</evidence>
<dbReference type="EMBL" id="JAPFFF010000001">
    <property type="protein sequence ID" value="KAK8899723.1"/>
    <property type="molecule type" value="Genomic_DNA"/>
</dbReference>
<evidence type="ECO:0000256" key="4">
    <source>
        <dbReference type="ARBA" id="ARBA00041448"/>
    </source>
</evidence>
<dbReference type="Gene3D" id="3.30.470.20">
    <property type="entry name" value="ATP-grasp fold, B domain"/>
    <property type="match status" value="1"/>
</dbReference>
<keyword evidence="8" id="KW-1185">Reference proteome</keyword>
<gene>
    <name evidence="7" type="ORF">M9Y10_002045</name>
</gene>
<feature type="compositionally biased region" description="Polar residues" evidence="6">
    <location>
        <begin position="492"/>
        <end position="503"/>
    </location>
</feature>
<keyword evidence="1" id="KW-0436">Ligase</keyword>
<dbReference type="PROSITE" id="PS51221">
    <property type="entry name" value="TTL"/>
    <property type="match status" value="1"/>
</dbReference>
<accession>A0ABR2L8P6</accession>
<dbReference type="SUPFAM" id="SSF56059">
    <property type="entry name" value="Glutathione synthetase ATP-binding domain-like"/>
    <property type="match status" value="1"/>
</dbReference>
<evidence type="ECO:0000313" key="8">
    <source>
        <dbReference type="Proteomes" id="UP001470230"/>
    </source>
</evidence>
<evidence type="ECO:0000256" key="6">
    <source>
        <dbReference type="SAM" id="MobiDB-lite"/>
    </source>
</evidence>
<dbReference type="PANTHER" id="PTHR12241">
    <property type="entry name" value="TUBULIN POLYGLUTAMYLASE"/>
    <property type="match status" value="1"/>
</dbReference>
<comment type="caution">
    <text evidence="7">The sequence shown here is derived from an EMBL/GenBank/DDBJ whole genome shotgun (WGS) entry which is preliminary data.</text>
</comment>
<comment type="catalytic activity">
    <reaction evidence="5">
        <text>L-glutamyl-[protein] + L-glutamate + ATP = gamma-L-glutamyl-L-glutamyl-[protein] + ADP + phosphate + H(+)</text>
        <dbReference type="Rhea" id="RHEA:60144"/>
        <dbReference type="Rhea" id="RHEA-COMP:10208"/>
        <dbReference type="Rhea" id="RHEA-COMP:15517"/>
        <dbReference type="ChEBI" id="CHEBI:15378"/>
        <dbReference type="ChEBI" id="CHEBI:29973"/>
        <dbReference type="ChEBI" id="CHEBI:29985"/>
        <dbReference type="ChEBI" id="CHEBI:30616"/>
        <dbReference type="ChEBI" id="CHEBI:43474"/>
        <dbReference type="ChEBI" id="CHEBI:143622"/>
        <dbReference type="ChEBI" id="CHEBI:456216"/>
    </reaction>
    <physiologicalReaction direction="left-to-right" evidence="5">
        <dbReference type="Rhea" id="RHEA:60145"/>
    </physiologicalReaction>
</comment>
<feature type="region of interest" description="Disordered" evidence="6">
    <location>
        <begin position="489"/>
        <end position="510"/>
    </location>
</feature>
<protein>
    <recommendedName>
        <fullName evidence="4">Tubulin--tyrosine ligase-like protein 5</fullName>
    </recommendedName>
</protein>
<evidence type="ECO:0000256" key="5">
    <source>
        <dbReference type="ARBA" id="ARBA00049274"/>
    </source>
</evidence>
<evidence type="ECO:0000256" key="2">
    <source>
        <dbReference type="ARBA" id="ARBA00022741"/>
    </source>
</evidence>
<evidence type="ECO:0000256" key="1">
    <source>
        <dbReference type="ARBA" id="ARBA00022598"/>
    </source>
</evidence>
<dbReference type="Pfam" id="PF03133">
    <property type="entry name" value="TTL"/>
    <property type="match status" value="1"/>
</dbReference>
<proteinExistence type="predicted"/>
<keyword evidence="3" id="KW-0067">ATP-binding</keyword>
<dbReference type="Proteomes" id="UP001470230">
    <property type="component" value="Unassembled WGS sequence"/>
</dbReference>
<name>A0ABR2L8P6_9EUKA</name>
<keyword evidence="2" id="KW-0547">Nucleotide-binding</keyword>
<sequence length="510" mass="59706">MSQSLEDLFNSIPLPYKYVKIPKPDDPPVSRDKKLKFFVNQVITDLSKQAFIHSGFEQTEDQVHWNTSWGRQFVINRYRSCKSWQKINHFAGAFFMGRKDYFHNRMTELKERIGDEANFYPESYLLPAERSECEKHYKDHRLWIIKPLASSRGRGIYVINSTNTELPEEEAVVQYYIEHPLLITGRKFDIRVYTIVTSASPVRIYMHDSGLIRFATHQYDPNADPSDAQTHLTNFALNKDDPNFIRCEDGGEEKVSDSKWSIPFFIEYLKSNSIDPVAFFAEIERVITKALLAGMSTIQSHHARQVQHRHTSYEQYGLDVIFDENFHAYVMEVNISPGMSGTDSKLDHDIKWRLMHDVINMARIIDCDASVNDPCPGIDEVDRQCNLSLTNERNRAVRTKKISAWDDPAFVDYMIVRDFIEEKSRLGGYHRVFPKRKTVDDYQKCLGDLKYHDAVFIEWIKMDKNKRKEVLMKNWDKYKEILEKINKEYNPNELQTQEGSSTVADEDDEM</sequence>
<evidence type="ECO:0000313" key="7">
    <source>
        <dbReference type="EMBL" id="KAK8899723.1"/>
    </source>
</evidence>
<organism evidence="7 8">
    <name type="scientific">Tritrichomonas musculus</name>
    <dbReference type="NCBI Taxonomy" id="1915356"/>
    <lineage>
        <taxon>Eukaryota</taxon>
        <taxon>Metamonada</taxon>
        <taxon>Parabasalia</taxon>
        <taxon>Tritrichomonadida</taxon>
        <taxon>Tritrichomonadidae</taxon>
        <taxon>Tritrichomonas</taxon>
    </lineage>
</organism>